<dbReference type="OrthoDB" id="9792313at2"/>
<dbReference type="HOGENOM" id="CLU_042663_4_0_3"/>
<dbReference type="InterPro" id="IPR042175">
    <property type="entry name" value="Cell/Rod_MreC_2"/>
</dbReference>
<dbReference type="eggNOG" id="COG1792">
    <property type="taxonomic scope" value="Bacteria"/>
</dbReference>
<dbReference type="GO" id="GO:0005886">
    <property type="term" value="C:plasma membrane"/>
    <property type="evidence" value="ECO:0007669"/>
    <property type="project" value="TreeGrafter"/>
</dbReference>
<evidence type="ECO:0000256" key="2">
    <source>
        <dbReference type="ARBA" id="ARBA00013855"/>
    </source>
</evidence>
<keyword evidence="3" id="KW-0133">Cell shape</keyword>
<gene>
    <name evidence="7" type="ordered locus">Cyan7425_1733</name>
</gene>
<reference evidence="7" key="1">
    <citation type="submission" date="2009-01" db="EMBL/GenBank/DDBJ databases">
        <title>Complete sequence of chromosome Cyanothece sp. PCC 7425.</title>
        <authorList>
            <consortium name="US DOE Joint Genome Institute"/>
            <person name="Lucas S."/>
            <person name="Copeland A."/>
            <person name="Lapidus A."/>
            <person name="Glavina del Rio T."/>
            <person name="Dalin E."/>
            <person name="Tice H."/>
            <person name="Bruce D."/>
            <person name="Goodwin L."/>
            <person name="Pitluck S."/>
            <person name="Sims D."/>
            <person name="Meineke L."/>
            <person name="Brettin T."/>
            <person name="Detter J.C."/>
            <person name="Han C."/>
            <person name="Larimer F."/>
            <person name="Land M."/>
            <person name="Hauser L."/>
            <person name="Kyrpides N."/>
            <person name="Ovchinnikova G."/>
            <person name="Liberton M."/>
            <person name="Stoeckel J."/>
            <person name="Banerjee A."/>
            <person name="Singh A."/>
            <person name="Page L."/>
            <person name="Sato H."/>
            <person name="Zhao L."/>
            <person name="Sherman L."/>
            <person name="Pakrasi H."/>
            <person name="Richardson P."/>
        </authorList>
    </citation>
    <scope>NUCLEOTIDE SEQUENCE</scope>
    <source>
        <strain evidence="7">PCC 7425</strain>
    </source>
</reference>
<evidence type="ECO:0000256" key="4">
    <source>
        <dbReference type="ARBA" id="ARBA00032089"/>
    </source>
</evidence>
<feature type="domain" description="Rod shape-determining protein MreC beta-barrel core" evidence="6">
    <location>
        <begin position="98"/>
        <end position="241"/>
    </location>
</feature>
<dbReference type="PANTHER" id="PTHR34138:SF1">
    <property type="entry name" value="CELL SHAPE-DETERMINING PROTEIN MREC"/>
    <property type="match status" value="1"/>
</dbReference>
<name>B8HRB4_CYAP4</name>
<dbReference type="AlphaFoldDB" id="B8HRB4"/>
<dbReference type="NCBIfam" id="TIGR00219">
    <property type="entry name" value="mreC"/>
    <property type="match status" value="1"/>
</dbReference>
<organism evidence="7">
    <name type="scientific">Cyanothece sp. (strain PCC 7425 / ATCC 29141)</name>
    <dbReference type="NCBI Taxonomy" id="395961"/>
    <lineage>
        <taxon>Bacteria</taxon>
        <taxon>Bacillati</taxon>
        <taxon>Cyanobacteriota</taxon>
        <taxon>Cyanophyceae</taxon>
        <taxon>Gomontiellales</taxon>
        <taxon>Cyanothecaceae</taxon>
        <taxon>Cyanothece</taxon>
    </lineage>
</organism>
<dbReference type="Gene3D" id="2.40.10.350">
    <property type="entry name" value="Rod shape-determining protein MreC, domain 2"/>
    <property type="match status" value="1"/>
</dbReference>
<evidence type="ECO:0000313" key="7">
    <source>
        <dbReference type="EMBL" id="ACL44102.1"/>
    </source>
</evidence>
<evidence type="ECO:0000256" key="3">
    <source>
        <dbReference type="ARBA" id="ARBA00022960"/>
    </source>
</evidence>
<dbReference type="InterPro" id="IPR055342">
    <property type="entry name" value="MreC_beta-barrel_core"/>
</dbReference>
<dbReference type="InterPro" id="IPR042177">
    <property type="entry name" value="Cell/Rod_1"/>
</dbReference>
<evidence type="ECO:0000259" key="6">
    <source>
        <dbReference type="Pfam" id="PF04085"/>
    </source>
</evidence>
<dbReference type="InterPro" id="IPR007221">
    <property type="entry name" value="MreC"/>
</dbReference>
<dbReference type="Gene3D" id="2.40.10.340">
    <property type="entry name" value="Rod shape-determining protein MreC, domain 1"/>
    <property type="match status" value="1"/>
</dbReference>
<keyword evidence="5" id="KW-0175">Coiled coil</keyword>
<dbReference type="KEGG" id="cyn:Cyan7425_1733"/>
<dbReference type="STRING" id="395961.Cyan7425_1733"/>
<dbReference type="PANTHER" id="PTHR34138">
    <property type="entry name" value="CELL SHAPE-DETERMINING PROTEIN MREC"/>
    <property type="match status" value="1"/>
</dbReference>
<evidence type="ECO:0000256" key="5">
    <source>
        <dbReference type="SAM" id="Coils"/>
    </source>
</evidence>
<protein>
    <recommendedName>
        <fullName evidence="2">Cell shape-determining protein MreC</fullName>
    </recommendedName>
    <alternativeName>
        <fullName evidence="4">Cell shape protein MreC</fullName>
    </alternativeName>
</protein>
<dbReference type="GO" id="GO:0008360">
    <property type="term" value="P:regulation of cell shape"/>
    <property type="evidence" value="ECO:0007669"/>
    <property type="project" value="UniProtKB-KW"/>
</dbReference>
<comment type="similarity">
    <text evidence="1">Belongs to the MreC family.</text>
</comment>
<evidence type="ECO:0000256" key="1">
    <source>
        <dbReference type="ARBA" id="ARBA00009369"/>
    </source>
</evidence>
<sequence>MFFLYRWWERYRVTLIFLLLGAGSSWFLLQTNGAALLELYRFLTLPFHPNPLQQDQLLQAHTWELQQRLTELELQNQKLQQLLGQSEIVAKKSIAAPIIGRSADHWWQQILLGRGSADGLQVGSIVLAPGGLVGRVTSLSAHTSRVLLLTDPTSRVGVVVGRTREMGILRGQSNDRAVLNFFDKDPKVRVGDTVLTSSLSSLFPASLPIGRIASVDFKDRANPHAMVELTAPIANLEWVTVTLDAKSPEAMVAPQP</sequence>
<dbReference type="EMBL" id="CP001344">
    <property type="protein sequence ID" value="ACL44102.1"/>
    <property type="molecule type" value="Genomic_DNA"/>
</dbReference>
<proteinExistence type="inferred from homology"/>
<dbReference type="Pfam" id="PF04085">
    <property type="entry name" value="MreC"/>
    <property type="match status" value="1"/>
</dbReference>
<accession>B8HRB4</accession>
<feature type="coiled-coil region" evidence="5">
    <location>
        <begin position="62"/>
        <end position="89"/>
    </location>
</feature>
<dbReference type="NCBIfam" id="NF010527">
    <property type="entry name" value="PRK13922.6-2"/>
    <property type="match status" value="1"/>
</dbReference>